<feature type="transmembrane region" description="Helical" evidence="1">
    <location>
        <begin position="63"/>
        <end position="81"/>
    </location>
</feature>
<keyword evidence="1" id="KW-0812">Transmembrane</keyword>
<proteinExistence type="predicted"/>
<feature type="transmembrane region" description="Helical" evidence="1">
    <location>
        <begin position="123"/>
        <end position="145"/>
    </location>
</feature>
<protein>
    <recommendedName>
        <fullName evidence="3">MARVEL domain-containing protein</fullName>
    </recommendedName>
</protein>
<evidence type="ECO:0000313" key="2">
    <source>
        <dbReference type="EMBL" id="CAD9602861.1"/>
    </source>
</evidence>
<dbReference type="EMBL" id="HBGZ01015357">
    <property type="protein sequence ID" value="CAD9602861.1"/>
    <property type="molecule type" value="Transcribed_RNA"/>
</dbReference>
<keyword evidence="1" id="KW-1133">Transmembrane helix</keyword>
<gene>
    <name evidence="2" type="ORF">SMAR0320_LOCUS10961</name>
</gene>
<feature type="transmembrane region" description="Helical" evidence="1">
    <location>
        <begin position="31"/>
        <end position="51"/>
    </location>
</feature>
<accession>A0A7S2LCZ7</accession>
<organism evidence="2">
    <name type="scientific">Skeletonema marinoi</name>
    <dbReference type="NCBI Taxonomy" id="267567"/>
    <lineage>
        <taxon>Eukaryota</taxon>
        <taxon>Sar</taxon>
        <taxon>Stramenopiles</taxon>
        <taxon>Ochrophyta</taxon>
        <taxon>Bacillariophyta</taxon>
        <taxon>Coscinodiscophyceae</taxon>
        <taxon>Thalassiosirophycidae</taxon>
        <taxon>Thalassiosirales</taxon>
        <taxon>Skeletonemataceae</taxon>
        <taxon>Skeletonema</taxon>
        <taxon>Skeletonema marinoi-dohrnii complex</taxon>
    </lineage>
</organism>
<evidence type="ECO:0008006" key="3">
    <source>
        <dbReference type="Google" id="ProtNLM"/>
    </source>
</evidence>
<evidence type="ECO:0000256" key="1">
    <source>
        <dbReference type="SAM" id="Phobius"/>
    </source>
</evidence>
<dbReference type="AlphaFoldDB" id="A0A7S2LCZ7"/>
<name>A0A7S2LCZ7_9STRA</name>
<keyword evidence="1" id="KW-0472">Membrane</keyword>
<sequence>MTDSTPLINDSRQKQGKLGHRVLCCCDSRKAVILINLFALVLIVAGLIAAAVNNTFDSDTSAIIGYVISILFYLIVMFSALQYHRCAVIVAIIWNLIVIVWTSVGLVMERETLFAKNQNQTDIIIYFTVFYVIHVFVIYAEWVYVSEVGKGIMSRETHSREKYSCCCNV</sequence>
<reference evidence="2" key="1">
    <citation type="submission" date="2021-01" db="EMBL/GenBank/DDBJ databases">
        <authorList>
            <person name="Corre E."/>
            <person name="Pelletier E."/>
            <person name="Niang G."/>
            <person name="Scheremetjew M."/>
            <person name="Finn R."/>
            <person name="Kale V."/>
            <person name="Holt S."/>
            <person name="Cochrane G."/>
            <person name="Meng A."/>
            <person name="Brown T."/>
            <person name="Cohen L."/>
        </authorList>
    </citation>
    <scope>NUCLEOTIDE SEQUENCE</scope>
    <source>
        <strain evidence="2">SM1012Den-03</strain>
    </source>
</reference>
<feature type="transmembrane region" description="Helical" evidence="1">
    <location>
        <begin position="88"/>
        <end position="108"/>
    </location>
</feature>